<dbReference type="NCBIfam" id="NF009542">
    <property type="entry name" value="PRK12921.1-4"/>
    <property type="match status" value="1"/>
</dbReference>
<evidence type="ECO:0000256" key="5">
    <source>
        <dbReference type="RuleBase" id="RU362068"/>
    </source>
</evidence>
<dbReference type="GO" id="GO:0000166">
    <property type="term" value="F:nucleotide binding"/>
    <property type="evidence" value="ECO:0007669"/>
    <property type="project" value="UniProtKB-KW"/>
</dbReference>
<keyword evidence="3 5" id="KW-0560">Oxidoreductase</keyword>
<dbReference type="EvolutionaryTrace" id="A0A0J9X201"/>
<evidence type="ECO:0000259" key="6">
    <source>
        <dbReference type="Pfam" id="PF02558"/>
    </source>
</evidence>
<dbReference type="PDB" id="4S3M">
    <property type="method" value="X-ray"/>
    <property type="resolution" value="2.60 A"/>
    <property type="chains" value="A/B=3-286"/>
</dbReference>
<feature type="binding site" evidence="9">
    <location>
        <position position="251"/>
    </location>
    <ligand>
        <name>NADP(+)</name>
        <dbReference type="ChEBI" id="CHEBI:58349"/>
    </ligand>
</feature>
<keyword evidence="5" id="KW-0566">Pantothenate biosynthesis</keyword>
<dbReference type="SUPFAM" id="SSF48179">
    <property type="entry name" value="6-phosphogluconate dehydrogenase C-terminal domain-like"/>
    <property type="match status" value="1"/>
</dbReference>
<feature type="binding site" evidence="9">
    <location>
        <position position="10"/>
    </location>
    <ligand>
        <name>NADP(+)</name>
        <dbReference type="ChEBI" id="CHEBI:58349"/>
    </ligand>
</feature>
<evidence type="ECO:0000256" key="2">
    <source>
        <dbReference type="ARBA" id="ARBA00022857"/>
    </source>
</evidence>
<dbReference type="NCBIfam" id="TIGR00745">
    <property type="entry name" value="apbA_panE"/>
    <property type="match status" value="1"/>
</dbReference>
<keyword evidence="9" id="KW-0547">Nucleotide-binding</keyword>
<gene>
    <name evidence="8" type="primary">SAV2600</name>
</gene>
<dbReference type="Gene3D" id="3.40.50.720">
    <property type="entry name" value="NAD(P)-binding Rossmann-like Domain"/>
    <property type="match status" value="1"/>
</dbReference>
<dbReference type="GO" id="GO:0015940">
    <property type="term" value="P:pantothenate biosynthetic process"/>
    <property type="evidence" value="ECO:0007669"/>
    <property type="project" value="UniProtKB-KW"/>
</dbReference>
<feature type="domain" description="Ketopantoate reductase C-terminal" evidence="7">
    <location>
        <begin position="161"/>
        <end position="284"/>
    </location>
</feature>
<dbReference type="InterPro" id="IPR003710">
    <property type="entry name" value="ApbA"/>
</dbReference>
<dbReference type="EC" id="1.1.1.169" evidence="5"/>
<feature type="binding site" evidence="9">
    <location>
        <position position="56"/>
    </location>
    <ligand>
        <name>NADP(+)</name>
        <dbReference type="ChEBI" id="CHEBI:58349"/>
    </ligand>
</feature>
<name>A0A0J9X201_STAAM</name>
<evidence type="ECO:0000256" key="4">
    <source>
        <dbReference type="ARBA" id="ARBA00048640"/>
    </source>
</evidence>
<evidence type="ECO:0007829" key="9">
    <source>
        <dbReference type="PDB" id="4S3M"/>
    </source>
</evidence>
<dbReference type="InterPro" id="IPR051402">
    <property type="entry name" value="KPR-Related"/>
</dbReference>
<dbReference type="FunFam" id="3.40.50.720:FF:001040">
    <property type="entry name" value="2-dehydropantoate 2-reductase"/>
    <property type="match status" value="1"/>
</dbReference>
<organism evidence="8">
    <name type="scientific">Staphylococcus aureus (strain Mu50 / ATCC 700699)</name>
    <dbReference type="NCBI Taxonomy" id="158878"/>
    <lineage>
        <taxon>Bacteria</taxon>
        <taxon>Bacillati</taxon>
        <taxon>Bacillota</taxon>
        <taxon>Bacilli</taxon>
        <taxon>Bacillales</taxon>
        <taxon>Staphylococcaceae</taxon>
        <taxon>Staphylococcus</taxon>
    </lineage>
</organism>
<comment type="function">
    <text evidence="5">Catalyzes the NADPH-dependent reduction of ketopantoate into pantoic acid.</text>
</comment>
<dbReference type="PANTHER" id="PTHR21708">
    <property type="entry name" value="PROBABLE 2-DEHYDROPANTOATE 2-REDUCTASE"/>
    <property type="match status" value="1"/>
</dbReference>
<dbReference type="InterPro" id="IPR013328">
    <property type="entry name" value="6PGD_dom2"/>
</dbReference>
<feature type="binding site" evidence="9">
    <location>
        <position position="13"/>
    </location>
    <ligand>
        <name>NADP(+)</name>
        <dbReference type="ChEBI" id="CHEBI:58349"/>
    </ligand>
</feature>
<dbReference type="GO" id="GO:0005737">
    <property type="term" value="C:cytoplasm"/>
    <property type="evidence" value="ECO:0007669"/>
    <property type="project" value="TreeGrafter"/>
</dbReference>
<feature type="binding site" evidence="9">
    <location>
        <position position="12"/>
    </location>
    <ligand>
        <name>NADP(+)</name>
        <dbReference type="ChEBI" id="CHEBI:58349"/>
    </ligand>
</feature>
<dbReference type="InterPro" id="IPR013332">
    <property type="entry name" value="KPR_N"/>
</dbReference>
<protein>
    <recommendedName>
        <fullName evidence="5">2-dehydropantoate 2-reductase</fullName>
        <ecNumber evidence="5">1.1.1.169</ecNumber>
    </recommendedName>
    <alternativeName>
        <fullName evidence="5">Ketopantoate reductase</fullName>
    </alternativeName>
</protein>
<feature type="binding site" evidence="9">
    <location>
        <position position="36"/>
    </location>
    <ligand>
        <name>NADP(+)</name>
        <dbReference type="ChEBI" id="CHEBI:58349"/>
    </ligand>
</feature>
<feature type="binding site" evidence="9">
    <location>
        <position position="121"/>
    </location>
    <ligand>
        <name>NADP(+)</name>
        <dbReference type="ChEBI" id="CHEBI:58349"/>
    </ligand>
</feature>
<evidence type="ECO:0000313" key="8">
    <source>
        <dbReference type="PDB" id="4S3M"/>
    </source>
</evidence>
<dbReference type="GO" id="GO:0004616">
    <property type="term" value="F:phosphogluconate dehydrogenase (decarboxylating) activity"/>
    <property type="evidence" value="ECO:0007669"/>
    <property type="project" value="UniProtKB-EC"/>
</dbReference>
<comment type="similarity">
    <text evidence="1 5">Belongs to the ketopantoate reductase family.</text>
</comment>
<dbReference type="PANTHER" id="PTHR21708:SF26">
    <property type="entry name" value="2-DEHYDROPANTOATE 2-REDUCTASE"/>
    <property type="match status" value="1"/>
</dbReference>
<comment type="pathway">
    <text evidence="5">Cofactor biosynthesis; (R)-pantothenate biosynthesis; (R)-pantoate from 3-methyl-2-oxobutanoate: step 2/2.</text>
</comment>
<dbReference type="GO" id="GO:0008677">
    <property type="term" value="F:2-dehydropantoate 2-reductase activity"/>
    <property type="evidence" value="ECO:0007669"/>
    <property type="project" value="UniProtKB-EC"/>
</dbReference>
<feature type="binding site" evidence="9">
    <location>
        <position position="119"/>
    </location>
    <ligand>
        <name>NADP(+)</name>
        <dbReference type="ChEBI" id="CHEBI:58349"/>
    </ligand>
</feature>
<comment type="catalytic activity">
    <reaction evidence="4">
        <text>6-phospho-D-gluconate + NADP(+) = D-ribulose 5-phosphate + CO2 + NADPH</text>
        <dbReference type="Rhea" id="RHEA:10116"/>
        <dbReference type="ChEBI" id="CHEBI:16526"/>
        <dbReference type="ChEBI" id="CHEBI:57783"/>
        <dbReference type="ChEBI" id="CHEBI:58121"/>
        <dbReference type="ChEBI" id="CHEBI:58349"/>
        <dbReference type="ChEBI" id="CHEBI:58759"/>
        <dbReference type="EC" id="1.1.1.44"/>
    </reaction>
</comment>
<feature type="domain" description="Ketopantoate reductase N-terminal" evidence="6">
    <location>
        <begin position="5"/>
        <end position="132"/>
    </location>
</feature>
<dbReference type="Pfam" id="PF02558">
    <property type="entry name" value="ApbA"/>
    <property type="match status" value="1"/>
</dbReference>
<dbReference type="SUPFAM" id="SSF51735">
    <property type="entry name" value="NAD(P)-binding Rossmann-fold domains"/>
    <property type="match status" value="1"/>
</dbReference>
<dbReference type="PDBsum" id="4S3M"/>
<proteinExistence type="evidence at protein level"/>
<sequence length="294" mass="33441">MSLSVAIIGPGAVGTTIAYELQQSLPHTTLIGRHAKTITYYTVPHAPAQDIVVKGYEDVTNTFDVIIIAVKTHQLDAVIPHLTYLAHEDTLIILAQNGYGQLEHIPFKNVCQAVVYISGQKKGDVVTHFRDYQLRIQDNALTRQFRDLVQDSQIDIVLEANIQQAIWYKLLVNLGINSITLLGRQTVAIMHNPEIRILCRQLLLDGCRVAQAEGLNFSEQTVDTIMTIYQGYPDEMGTSMYYDIVHQQPLEVEAIQGFIYRRAREHNLDTPYLDTIYSFLRAYQQNEGHHHHHH</sequence>
<feature type="binding site" evidence="9">
    <location>
        <position position="33"/>
    </location>
    <ligand>
        <name>NADP(+)</name>
        <dbReference type="ChEBI" id="CHEBI:58349"/>
    </ligand>
</feature>
<evidence type="ECO:0000256" key="1">
    <source>
        <dbReference type="ARBA" id="ARBA00007870"/>
    </source>
</evidence>
<comment type="catalytic activity">
    <reaction evidence="5">
        <text>(R)-pantoate + NADP(+) = 2-dehydropantoate + NADPH + H(+)</text>
        <dbReference type="Rhea" id="RHEA:16233"/>
        <dbReference type="ChEBI" id="CHEBI:11561"/>
        <dbReference type="ChEBI" id="CHEBI:15378"/>
        <dbReference type="ChEBI" id="CHEBI:15980"/>
        <dbReference type="ChEBI" id="CHEBI:57783"/>
        <dbReference type="ChEBI" id="CHEBI:58349"/>
        <dbReference type="EC" id="1.1.1.169"/>
    </reaction>
</comment>
<keyword evidence="2 5" id="KW-0521">NADP</keyword>
<dbReference type="AlphaFoldDB" id="A0A0J9X201"/>
<evidence type="ECO:0000256" key="3">
    <source>
        <dbReference type="ARBA" id="ARBA00023002"/>
    </source>
</evidence>
<accession>A0A0J9X201</accession>
<evidence type="ECO:0000259" key="7">
    <source>
        <dbReference type="Pfam" id="PF08546"/>
    </source>
</evidence>
<dbReference type="FunFam" id="1.10.1040.10:FF:000059">
    <property type="entry name" value="2-dehydropantoate 2-reductase"/>
    <property type="match status" value="1"/>
</dbReference>
<dbReference type="InterPro" id="IPR008927">
    <property type="entry name" value="6-PGluconate_DH-like_C_sf"/>
</dbReference>
<feature type="binding site" evidence="9">
    <location>
        <position position="97"/>
    </location>
    <ligand>
        <name>NADP(+)</name>
        <dbReference type="ChEBI" id="CHEBI:58349"/>
    </ligand>
</feature>
<dbReference type="Gene3D" id="1.10.1040.10">
    <property type="entry name" value="N-(1-d-carboxylethyl)-l-norvaline Dehydrogenase, domain 2"/>
    <property type="match status" value="1"/>
</dbReference>
<dbReference type="Pfam" id="PF08546">
    <property type="entry name" value="ApbA_C"/>
    <property type="match status" value="1"/>
</dbReference>
<dbReference type="InterPro" id="IPR036291">
    <property type="entry name" value="NAD(P)-bd_dom_sf"/>
</dbReference>
<dbReference type="InterPro" id="IPR013752">
    <property type="entry name" value="KPA_reductase"/>
</dbReference>
<dbReference type="SMR" id="A0A0J9X201"/>
<reference evidence="8 9" key="1">
    <citation type="journal article" date="2015" name="Biochemistry">
        <title>Evidence of Kinetic Cooperativity in Dimeric Ketopantoate Reductase from Staphylococcus aureus.</title>
        <authorList>
            <person name="Sanchez J.E."/>
            <person name="Gross P.G."/>
            <person name="Goetze R.W."/>
            <person name="Walsh R.M. Jr."/>
            <person name="Peeples W.B."/>
            <person name="Wood Z.A."/>
        </authorList>
    </citation>
    <scope>X-RAY CRYSTALLOGRAPHY (2.60 ANGSTROMS) OF 3-286 IN COMPLEX WITH NADP(+)</scope>
</reference>
<keyword evidence="8 9" id="KW-0002">3D-structure</keyword>